<evidence type="ECO:0000256" key="2">
    <source>
        <dbReference type="ARBA" id="ARBA00006220"/>
    </source>
</evidence>
<dbReference type="GO" id="GO:0006796">
    <property type="term" value="P:phosphate-containing compound metabolic process"/>
    <property type="evidence" value="ECO:0007669"/>
    <property type="project" value="InterPro"/>
</dbReference>
<comment type="caution">
    <text evidence="8">The sequence shown here is derived from an EMBL/GenBank/DDBJ whole genome shotgun (WGS) entry which is preliminary data.</text>
</comment>
<evidence type="ECO:0000256" key="3">
    <source>
        <dbReference type="ARBA" id="ARBA00012146"/>
    </source>
</evidence>
<evidence type="ECO:0000256" key="7">
    <source>
        <dbReference type="ARBA" id="ARBA00047820"/>
    </source>
</evidence>
<sequence length="200" mass="22423">MTYHCTWETGTFNFIVEIPKESSAKMEVATDEQFTPIKQDTKKGKLRYYPYNINWNYGLLPQTWEDPSLANAEVEGAFGLRLVKDGGKVGEILKIKPLAALAMIDEGELDWKIVAISLDDPRASLVNDIDGVEKHFPGTLTAIRDWFRDYKIPDGKPANKFGLGNKAANKDYALKVIMETNESWAKLVKRSVPAGELSLV</sequence>
<dbReference type="AlphaFoldDB" id="A0A9Q1AN07"/>
<organism evidence="8 9">
    <name type="scientific">Salix koriyanagi</name>
    <dbReference type="NCBI Taxonomy" id="2511006"/>
    <lineage>
        <taxon>Eukaryota</taxon>
        <taxon>Viridiplantae</taxon>
        <taxon>Streptophyta</taxon>
        <taxon>Embryophyta</taxon>
        <taxon>Tracheophyta</taxon>
        <taxon>Spermatophyta</taxon>
        <taxon>Magnoliopsida</taxon>
        <taxon>eudicotyledons</taxon>
        <taxon>Gunneridae</taxon>
        <taxon>Pentapetalae</taxon>
        <taxon>rosids</taxon>
        <taxon>fabids</taxon>
        <taxon>Malpighiales</taxon>
        <taxon>Salicaceae</taxon>
        <taxon>Saliceae</taxon>
        <taxon>Salix</taxon>
    </lineage>
</organism>
<evidence type="ECO:0000313" key="8">
    <source>
        <dbReference type="EMBL" id="KAJ6777359.1"/>
    </source>
</evidence>
<proteinExistence type="inferred from homology"/>
<evidence type="ECO:0000256" key="5">
    <source>
        <dbReference type="ARBA" id="ARBA00022801"/>
    </source>
</evidence>
<name>A0A9Q1AN07_9ROSI</name>
<comment type="catalytic activity">
    <reaction evidence="7">
        <text>diphosphate + H2O = 2 phosphate + H(+)</text>
        <dbReference type="Rhea" id="RHEA:24576"/>
        <dbReference type="ChEBI" id="CHEBI:15377"/>
        <dbReference type="ChEBI" id="CHEBI:15378"/>
        <dbReference type="ChEBI" id="CHEBI:33019"/>
        <dbReference type="ChEBI" id="CHEBI:43474"/>
        <dbReference type="EC" id="3.6.1.1"/>
    </reaction>
</comment>
<dbReference type="Pfam" id="PF00719">
    <property type="entry name" value="Pyrophosphatase"/>
    <property type="match status" value="1"/>
</dbReference>
<dbReference type="GO" id="GO:0005737">
    <property type="term" value="C:cytoplasm"/>
    <property type="evidence" value="ECO:0007669"/>
    <property type="project" value="InterPro"/>
</dbReference>
<dbReference type="CDD" id="cd00412">
    <property type="entry name" value="pyrophosphatase"/>
    <property type="match status" value="1"/>
</dbReference>
<reference evidence="8" key="2">
    <citation type="journal article" date="2023" name="Int. J. Mol. Sci.">
        <title>De Novo Assembly and Annotation of 11 Diverse Shrub Willow (Salix) Genomes Reveals Novel Gene Organization in Sex-Linked Regions.</title>
        <authorList>
            <person name="Hyden B."/>
            <person name="Feng K."/>
            <person name="Yates T.B."/>
            <person name="Jawdy S."/>
            <person name="Cereghino C."/>
            <person name="Smart L.B."/>
            <person name="Muchero W."/>
        </authorList>
    </citation>
    <scope>NUCLEOTIDE SEQUENCE</scope>
    <source>
        <tissue evidence="8">Shoot tip</tissue>
    </source>
</reference>
<evidence type="ECO:0000256" key="1">
    <source>
        <dbReference type="ARBA" id="ARBA00001946"/>
    </source>
</evidence>
<evidence type="ECO:0000313" key="9">
    <source>
        <dbReference type="Proteomes" id="UP001151752"/>
    </source>
</evidence>
<dbReference type="PANTHER" id="PTHR10286">
    <property type="entry name" value="INORGANIC PYROPHOSPHATASE"/>
    <property type="match status" value="1"/>
</dbReference>
<reference evidence="8" key="1">
    <citation type="submission" date="2022-11" db="EMBL/GenBank/DDBJ databases">
        <authorList>
            <person name="Hyden B.L."/>
            <person name="Feng K."/>
            <person name="Yates T."/>
            <person name="Jawdy S."/>
            <person name="Smart L.B."/>
            <person name="Muchero W."/>
        </authorList>
    </citation>
    <scope>NUCLEOTIDE SEQUENCE</scope>
    <source>
        <tissue evidence="8">Shoot tip</tissue>
    </source>
</reference>
<dbReference type="InterPro" id="IPR036649">
    <property type="entry name" value="Pyrophosphatase_sf"/>
</dbReference>
<dbReference type="EC" id="3.6.1.1" evidence="3"/>
<keyword evidence="9" id="KW-1185">Reference proteome</keyword>
<dbReference type="GO" id="GO:0004427">
    <property type="term" value="F:inorganic diphosphate phosphatase activity"/>
    <property type="evidence" value="ECO:0007669"/>
    <property type="project" value="UniProtKB-EC"/>
</dbReference>
<dbReference type="Gene3D" id="3.90.80.10">
    <property type="entry name" value="Inorganic pyrophosphatase"/>
    <property type="match status" value="1"/>
</dbReference>
<dbReference type="EMBL" id="JAPFFM010000001">
    <property type="protein sequence ID" value="KAJ6777359.1"/>
    <property type="molecule type" value="Genomic_DNA"/>
</dbReference>
<comment type="similarity">
    <text evidence="2">Belongs to the PPase family.</text>
</comment>
<protein>
    <recommendedName>
        <fullName evidence="3">inorganic diphosphatase</fullName>
        <ecNumber evidence="3">3.6.1.1</ecNumber>
    </recommendedName>
</protein>
<gene>
    <name evidence="8" type="ORF">OIU74_001358</name>
</gene>
<dbReference type="SUPFAM" id="SSF50324">
    <property type="entry name" value="Inorganic pyrophosphatase"/>
    <property type="match status" value="1"/>
</dbReference>
<accession>A0A9Q1AN07</accession>
<evidence type="ECO:0000256" key="6">
    <source>
        <dbReference type="ARBA" id="ARBA00022842"/>
    </source>
</evidence>
<dbReference type="InterPro" id="IPR008162">
    <property type="entry name" value="Pyrophosphatase"/>
</dbReference>
<evidence type="ECO:0000256" key="4">
    <source>
        <dbReference type="ARBA" id="ARBA00022723"/>
    </source>
</evidence>
<comment type="cofactor">
    <cofactor evidence="1">
        <name>Mg(2+)</name>
        <dbReference type="ChEBI" id="CHEBI:18420"/>
    </cofactor>
</comment>
<keyword evidence="5" id="KW-0378">Hydrolase</keyword>
<keyword evidence="6" id="KW-0460">Magnesium</keyword>
<dbReference type="Proteomes" id="UP001151752">
    <property type="component" value="Chromosome 16"/>
</dbReference>
<dbReference type="GO" id="GO:0000287">
    <property type="term" value="F:magnesium ion binding"/>
    <property type="evidence" value="ECO:0007669"/>
    <property type="project" value="InterPro"/>
</dbReference>
<keyword evidence="4" id="KW-0479">Metal-binding</keyword>